<dbReference type="STRING" id="90262.A0A1X2I8U0"/>
<protein>
    <submittedName>
        <fullName evidence="4">DIL domain-domain-containing protein</fullName>
    </submittedName>
</protein>
<accession>A0A1X2I8U0</accession>
<keyword evidence="2" id="KW-0472">Membrane</keyword>
<evidence type="ECO:0000256" key="2">
    <source>
        <dbReference type="SAM" id="Phobius"/>
    </source>
</evidence>
<dbReference type="PROSITE" id="PS51126">
    <property type="entry name" value="DILUTE"/>
    <property type="match status" value="1"/>
</dbReference>
<comment type="caution">
    <text evidence="4">The sequence shown here is derived from an EMBL/GenBank/DDBJ whole genome shotgun (WGS) entry which is preliminary data.</text>
</comment>
<sequence>MILINDTNRRIEKVLGPAMLEHDEIPGMDQVKFTDDWQRFFRRNSRRSMVVPSGGALATQIKRQTSQPTNAINTTTTSVTTDSAGTATKTSINNSNVSPESITSLLSSTLFVLQSYDVHPAIVIQALAQFFHYMSCELFNRILTNKKLLCRSKAMQIRMNVSQLEDWISTNNMPASLSSYMTPITQLLQLLQCLTQLTDLVSFINTAKAFDVLNALQVKRCVTNYRYEVNEPRLPEEIEKYAMQLAEDTVRHQQARNYRRKDSLSSIRTTASLPQKRPMLRSMSRSSQQSITMQRTNSSRRESMSHLVGSLMSSMRSAHPRIRHHRNSSSQMMNVTMMNGLLHPSTWISQRTRSSYATTAMMMMMTTMVMTVTIRTWRKRRIRNSCYHFPYQPQHPVIIINNNNNNSIQSMNIWSKNVYLYL</sequence>
<feature type="compositionally biased region" description="Low complexity" evidence="1">
    <location>
        <begin position="280"/>
        <end position="295"/>
    </location>
</feature>
<evidence type="ECO:0000313" key="5">
    <source>
        <dbReference type="Proteomes" id="UP000193560"/>
    </source>
</evidence>
<dbReference type="InterPro" id="IPR052072">
    <property type="entry name" value="Vascular_dev_regulator"/>
</dbReference>
<name>A0A1X2I8U0_9FUNG</name>
<dbReference type="PANTHER" id="PTHR16027:SF6">
    <property type="entry name" value="DILUTE DOMAIN-CONTAINING PROTEIN"/>
    <property type="match status" value="1"/>
</dbReference>
<dbReference type="Pfam" id="PF01843">
    <property type="entry name" value="DIL"/>
    <property type="match status" value="1"/>
</dbReference>
<feature type="region of interest" description="Disordered" evidence="1">
    <location>
        <begin position="277"/>
        <end position="301"/>
    </location>
</feature>
<dbReference type="OrthoDB" id="426293at2759"/>
<keyword evidence="5" id="KW-1185">Reference proteome</keyword>
<dbReference type="Proteomes" id="UP000193560">
    <property type="component" value="Unassembled WGS sequence"/>
</dbReference>
<dbReference type="PANTHER" id="PTHR16027">
    <property type="entry name" value="DILUTE DOMAIN-CONTAINING PROTEIN YPR089W"/>
    <property type="match status" value="1"/>
</dbReference>
<dbReference type="SMART" id="SM01132">
    <property type="entry name" value="DIL"/>
    <property type="match status" value="1"/>
</dbReference>
<evidence type="ECO:0000256" key="1">
    <source>
        <dbReference type="SAM" id="MobiDB-lite"/>
    </source>
</evidence>
<dbReference type="EMBL" id="MCGE01000020">
    <property type="protein sequence ID" value="ORZ11846.1"/>
    <property type="molecule type" value="Genomic_DNA"/>
</dbReference>
<dbReference type="AlphaFoldDB" id="A0A1X2I8U0"/>
<evidence type="ECO:0000313" key="4">
    <source>
        <dbReference type="EMBL" id="ORZ11846.1"/>
    </source>
</evidence>
<keyword evidence="2" id="KW-1133">Transmembrane helix</keyword>
<proteinExistence type="predicted"/>
<organism evidence="4 5">
    <name type="scientific">Absidia repens</name>
    <dbReference type="NCBI Taxonomy" id="90262"/>
    <lineage>
        <taxon>Eukaryota</taxon>
        <taxon>Fungi</taxon>
        <taxon>Fungi incertae sedis</taxon>
        <taxon>Mucoromycota</taxon>
        <taxon>Mucoromycotina</taxon>
        <taxon>Mucoromycetes</taxon>
        <taxon>Mucorales</taxon>
        <taxon>Cunninghamellaceae</taxon>
        <taxon>Absidia</taxon>
    </lineage>
</organism>
<dbReference type="InterPro" id="IPR002710">
    <property type="entry name" value="Dilute_dom"/>
</dbReference>
<evidence type="ECO:0000259" key="3">
    <source>
        <dbReference type="PROSITE" id="PS51126"/>
    </source>
</evidence>
<reference evidence="4 5" key="1">
    <citation type="submission" date="2016-07" db="EMBL/GenBank/DDBJ databases">
        <title>Pervasive Adenine N6-methylation of Active Genes in Fungi.</title>
        <authorList>
            <consortium name="DOE Joint Genome Institute"/>
            <person name="Mondo S.J."/>
            <person name="Dannebaum R.O."/>
            <person name="Kuo R.C."/>
            <person name="Labutti K."/>
            <person name="Haridas S."/>
            <person name="Kuo A."/>
            <person name="Salamov A."/>
            <person name="Ahrendt S.R."/>
            <person name="Lipzen A."/>
            <person name="Sullivan W."/>
            <person name="Andreopoulos W.B."/>
            <person name="Clum A."/>
            <person name="Lindquist E."/>
            <person name="Daum C."/>
            <person name="Ramamoorthy G.K."/>
            <person name="Gryganskyi A."/>
            <person name="Culley D."/>
            <person name="Magnuson J.K."/>
            <person name="James T.Y."/>
            <person name="O'Malley M.A."/>
            <person name="Stajich J.E."/>
            <person name="Spatafora J.W."/>
            <person name="Visel A."/>
            <person name="Grigoriev I.V."/>
        </authorList>
    </citation>
    <scope>NUCLEOTIDE SEQUENCE [LARGE SCALE GENOMIC DNA]</scope>
    <source>
        <strain evidence="4 5">NRRL 1336</strain>
    </source>
</reference>
<dbReference type="GO" id="GO:0051020">
    <property type="term" value="F:GTPase binding"/>
    <property type="evidence" value="ECO:0007669"/>
    <property type="project" value="TreeGrafter"/>
</dbReference>
<keyword evidence="2" id="KW-0812">Transmembrane</keyword>
<feature type="transmembrane region" description="Helical" evidence="2">
    <location>
        <begin position="355"/>
        <end position="374"/>
    </location>
</feature>
<gene>
    <name evidence="4" type="ORF">BCR42DRAFT_96921</name>
</gene>
<feature type="domain" description="Dilute" evidence="3">
    <location>
        <begin position="1"/>
        <end position="248"/>
    </location>
</feature>